<evidence type="ECO:0000313" key="3">
    <source>
        <dbReference type="EMBL" id="MCG2578810.1"/>
    </source>
</evidence>
<comment type="caution">
    <text evidence="3">The sequence shown here is derived from an EMBL/GenBank/DDBJ whole genome shotgun (WGS) entry which is preliminary data.</text>
</comment>
<gene>
    <name evidence="3" type="ORF">LZ012_17570</name>
</gene>
<evidence type="ECO:0000313" key="4">
    <source>
        <dbReference type="Proteomes" id="UP001165384"/>
    </source>
</evidence>
<reference evidence="3" key="1">
    <citation type="submission" date="2022-01" db="EMBL/GenBank/DDBJ databases">
        <authorList>
            <person name="Jo J.-H."/>
            <person name="Im W.-T."/>
        </authorList>
    </citation>
    <scope>NUCLEOTIDE SEQUENCE</scope>
    <source>
        <strain evidence="3">XY25</strain>
    </source>
</reference>
<protein>
    <recommendedName>
        <fullName evidence="2">TonB C-terminal domain-containing protein</fullName>
    </recommendedName>
</protein>
<dbReference type="RefSeq" id="WP_275712201.1">
    <property type="nucleotide sequence ID" value="NZ_JAKLTN010000005.1"/>
</dbReference>
<feature type="chain" id="PRO_5046348669" description="TonB C-terminal domain-containing protein" evidence="1">
    <location>
        <begin position="21"/>
        <end position="208"/>
    </location>
</feature>
<keyword evidence="4" id="KW-1185">Reference proteome</keyword>
<dbReference type="Proteomes" id="UP001165384">
    <property type="component" value="Unassembled WGS sequence"/>
</dbReference>
<evidence type="ECO:0000256" key="1">
    <source>
        <dbReference type="SAM" id="SignalP"/>
    </source>
</evidence>
<evidence type="ECO:0000259" key="2">
    <source>
        <dbReference type="PROSITE" id="PS52015"/>
    </source>
</evidence>
<proteinExistence type="predicted"/>
<feature type="signal peptide" evidence="1">
    <location>
        <begin position="1"/>
        <end position="20"/>
    </location>
</feature>
<dbReference type="InterPro" id="IPR037682">
    <property type="entry name" value="TonB_C"/>
</dbReference>
<feature type="domain" description="TonB C-terminal" evidence="2">
    <location>
        <begin position="114"/>
        <end position="207"/>
    </location>
</feature>
<accession>A0ABS9K6V8</accession>
<dbReference type="PROSITE" id="PS52015">
    <property type="entry name" value="TONB_CTD"/>
    <property type="match status" value="1"/>
</dbReference>
<name>A0ABS9K6V8_9RHOO</name>
<organism evidence="3 4">
    <name type="scientific">Dechloromonas hankyongensis</name>
    <dbReference type="NCBI Taxonomy" id="2908002"/>
    <lineage>
        <taxon>Bacteria</taxon>
        <taxon>Pseudomonadati</taxon>
        <taxon>Pseudomonadota</taxon>
        <taxon>Betaproteobacteria</taxon>
        <taxon>Rhodocyclales</taxon>
        <taxon>Azonexaceae</taxon>
        <taxon>Dechloromonas</taxon>
    </lineage>
</organism>
<keyword evidence="1" id="KW-0732">Signal</keyword>
<sequence>MRRAIVISILVHLLMAASLMEPLALPTGALRQANGGLPLSVSFKLTSELDNKDTALRGTAMLPIAERPKSAVSPAVAKRKGKVLARQERGEAGVPVPSEADENLAFLAADLEREYRLDLARAARRSPDYPAALAAQGQRGIVRMSISYWSRQGAPSVALEQSSGHWELDQQALKTLALAIGMVPVPPGAQGTNFRMHYALEYRGISRD</sequence>
<dbReference type="EMBL" id="JAKLTN010000005">
    <property type="protein sequence ID" value="MCG2578810.1"/>
    <property type="molecule type" value="Genomic_DNA"/>
</dbReference>
<dbReference type="Gene3D" id="3.30.1150.10">
    <property type="match status" value="1"/>
</dbReference>
<dbReference type="SUPFAM" id="SSF74653">
    <property type="entry name" value="TolA/TonB C-terminal domain"/>
    <property type="match status" value="1"/>
</dbReference>